<reference evidence="10" key="1">
    <citation type="submission" date="2019-07" db="EMBL/GenBank/DDBJ databases">
        <title>Annotation for the trematode Paragonimus miyazaki's.</title>
        <authorList>
            <person name="Choi Y.-J."/>
        </authorList>
    </citation>
    <scope>NUCLEOTIDE SEQUENCE</scope>
    <source>
        <strain evidence="10">Japan</strain>
    </source>
</reference>
<dbReference type="PROSITE" id="PS50088">
    <property type="entry name" value="ANK_REPEAT"/>
    <property type="match status" value="2"/>
</dbReference>
<feature type="compositionally biased region" description="Basic and acidic residues" evidence="7">
    <location>
        <begin position="225"/>
        <end position="243"/>
    </location>
</feature>
<dbReference type="Pfam" id="PF00520">
    <property type="entry name" value="Ion_trans"/>
    <property type="match status" value="2"/>
</dbReference>
<keyword evidence="3 8" id="KW-1133">Transmembrane helix</keyword>
<dbReference type="EMBL" id="JTDE01002579">
    <property type="protein sequence ID" value="KAF7257169.1"/>
    <property type="molecule type" value="Genomic_DNA"/>
</dbReference>
<feature type="compositionally biased region" description="Low complexity" evidence="7">
    <location>
        <begin position="2097"/>
        <end position="2111"/>
    </location>
</feature>
<dbReference type="GO" id="GO:0030001">
    <property type="term" value="P:metal ion transport"/>
    <property type="evidence" value="ECO:0007669"/>
    <property type="project" value="TreeGrafter"/>
</dbReference>
<feature type="transmembrane region" description="Helical" evidence="8">
    <location>
        <begin position="1009"/>
        <end position="1031"/>
    </location>
</feature>
<name>A0A8S9YQD9_9TREM</name>
<feature type="transmembrane region" description="Helical" evidence="8">
    <location>
        <begin position="1709"/>
        <end position="1727"/>
    </location>
</feature>
<feature type="repeat" description="ANK" evidence="5">
    <location>
        <begin position="114"/>
        <end position="141"/>
    </location>
</feature>
<feature type="region of interest" description="Disordered" evidence="7">
    <location>
        <begin position="2096"/>
        <end position="2132"/>
    </location>
</feature>
<keyword evidence="2 8" id="KW-0812">Transmembrane</keyword>
<evidence type="ECO:0000313" key="10">
    <source>
        <dbReference type="EMBL" id="KAF7257169.1"/>
    </source>
</evidence>
<keyword evidence="4 8" id="KW-0472">Membrane</keyword>
<evidence type="ECO:0000259" key="9">
    <source>
        <dbReference type="Pfam" id="PF00520"/>
    </source>
</evidence>
<protein>
    <recommendedName>
        <fullName evidence="9">Ion transport domain-containing protein</fullName>
    </recommendedName>
</protein>
<evidence type="ECO:0000256" key="7">
    <source>
        <dbReference type="SAM" id="MobiDB-lite"/>
    </source>
</evidence>
<feature type="repeat" description="ANK" evidence="5">
    <location>
        <begin position="182"/>
        <end position="204"/>
    </location>
</feature>
<dbReference type="GO" id="GO:0005261">
    <property type="term" value="F:monoatomic cation channel activity"/>
    <property type="evidence" value="ECO:0007669"/>
    <property type="project" value="TreeGrafter"/>
</dbReference>
<feature type="region of interest" description="Disordered" evidence="7">
    <location>
        <begin position="225"/>
        <end position="246"/>
    </location>
</feature>
<proteinExistence type="predicted"/>
<evidence type="ECO:0000256" key="8">
    <source>
        <dbReference type="SAM" id="Phobius"/>
    </source>
</evidence>
<dbReference type="GO" id="GO:0005886">
    <property type="term" value="C:plasma membrane"/>
    <property type="evidence" value="ECO:0007669"/>
    <property type="project" value="TreeGrafter"/>
</dbReference>
<feature type="region of interest" description="Disordered" evidence="7">
    <location>
        <begin position="1891"/>
        <end position="1916"/>
    </location>
</feature>
<keyword evidence="5" id="KW-0040">ANK repeat</keyword>
<feature type="domain" description="Ion transport" evidence="9">
    <location>
        <begin position="1571"/>
        <end position="1836"/>
    </location>
</feature>
<evidence type="ECO:0000256" key="3">
    <source>
        <dbReference type="ARBA" id="ARBA00022989"/>
    </source>
</evidence>
<feature type="transmembrane region" description="Helical" evidence="8">
    <location>
        <begin position="928"/>
        <end position="950"/>
    </location>
</feature>
<keyword evidence="11" id="KW-1185">Reference proteome</keyword>
<dbReference type="InterPro" id="IPR036770">
    <property type="entry name" value="Ankyrin_rpt-contain_sf"/>
</dbReference>
<feature type="transmembrane region" description="Helical" evidence="8">
    <location>
        <begin position="1631"/>
        <end position="1650"/>
    </location>
</feature>
<organism evidence="10 11">
    <name type="scientific">Paragonimus skrjabini miyazakii</name>
    <dbReference type="NCBI Taxonomy" id="59628"/>
    <lineage>
        <taxon>Eukaryota</taxon>
        <taxon>Metazoa</taxon>
        <taxon>Spiralia</taxon>
        <taxon>Lophotrochozoa</taxon>
        <taxon>Platyhelminthes</taxon>
        <taxon>Trematoda</taxon>
        <taxon>Digenea</taxon>
        <taxon>Plagiorchiida</taxon>
        <taxon>Troglotremata</taxon>
        <taxon>Troglotrematidae</taxon>
        <taxon>Paragonimus</taxon>
    </lineage>
</organism>
<feature type="transmembrane region" description="Helical" evidence="8">
    <location>
        <begin position="1801"/>
        <end position="1825"/>
    </location>
</feature>
<evidence type="ECO:0000256" key="1">
    <source>
        <dbReference type="ARBA" id="ARBA00004141"/>
    </source>
</evidence>
<dbReference type="InterPro" id="IPR002110">
    <property type="entry name" value="Ankyrin_rpt"/>
</dbReference>
<feature type="transmembrane region" description="Helical" evidence="8">
    <location>
        <begin position="1861"/>
        <end position="1882"/>
    </location>
</feature>
<feature type="domain" description="Ion transport" evidence="9">
    <location>
        <begin position="888"/>
        <end position="1139"/>
    </location>
</feature>
<dbReference type="InterPro" id="IPR050927">
    <property type="entry name" value="TRPM"/>
</dbReference>
<dbReference type="SMART" id="SM00248">
    <property type="entry name" value="ANK"/>
    <property type="match status" value="7"/>
</dbReference>
<dbReference type="PANTHER" id="PTHR13800:SF1">
    <property type="entry name" value="TRANSIENT RECEPTOR POTENTIAL CATION CHANNEL TRPM"/>
    <property type="match status" value="1"/>
</dbReference>
<feature type="coiled-coil region" evidence="6">
    <location>
        <begin position="1314"/>
        <end position="1348"/>
    </location>
</feature>
<evidence type="ECO:0000256" key="6">
    <source>
        <dbReference type="SAM" id="Coils"/>
    </source>
</evidence>
<dbReference type="Proteomes" id="UP000822476">
    <property type="component" value="Unassembled WGS sequence"/>
</dbReference>
<gene>
    <name evidence="10" type="ORF">EG68_05457</name>
</gene>
<feature type="transmembrane region" description="Helical" evidence="8">
    <location>
        <begin position="1103"/>
        <end position="1128"/>
    </location>
</feature>
<dbReference type="Gene3D" id="1.25.40.20">
    <property type="entry name" value="Ankyrin repeat-containing domain"/>
    <property type="match status" value="2"/>
</dbReference>
<dbReference type="PROSITE" id="PS50297">
    <property type="entry name" value="ANK_REP_REGION"/>
    <property type="match status" value="2"/>
</dbReference>
<feature type="transmembrane region" description="Helical" evidence="8">
    <location>
        <begin position="1671"/>
        <end position="1689"/>
    </location>
</feature>
<feature type="transmembrane region" description="Helical" evidence="8">
    <location>
        <begin position="1569"/>
        <end position="1590"/>
    </location>
</feature>
<keyword evidence="6" id="KW-0175">Coiled coil</keyword>
<evidence type="ECO:0000256" key="5">
    <source>
        <dbReference type="PROSITE-ProRule" id="PRU00023"/>
    </source>
</evidence>
<evidence type="ECO:0000313" key="11">
    <source>
        <dbReference type="Proteomes" id="UP000822476"/>
    </source>
</evidence>
<feature type="transmembrane region" description="Helical" evidence="8">
    <location>
        <begin position="864"/>
        <end position="886"/>
    </location>
</feature>
<evidence type="ECO:0000256" key="4">
    <source>
        <dbReference type="ARBA" id="ARBA00023136"/>
    </source>
</evidence>
<dbReference type="Pfam" id="PF00023">
    <property type="entry name" value="Ank"/>
    <property type="match status" value="1"/>
</dbReference>
<comment type="subcellular location">
    <subcellularLocation>
        <location evidence="1">Membrane</location>
        <topology evidence="1">Multi-pass membrane protein</topology>
    </subcellularLocation>
</comment>
<sequence>MTTQSTGVRRGIFGSTAATLLTSPRMNDSPTNEGKRIVAAKIASVVGAGGAPTRVINAFIQVKDYTGLDRYLSKHQIPLDILTSSLQKACMISDSQGVEIFARHGANVNYVDQFGTTLLHFAMRGGGDEQVIRALVMHGLDYCGWRSDGMPLLHWACSMGFLNLIEYIVEQSAASLQEVDDNGRLPIHVAAVSGQPNVLSYLIQALSERLCLANVPPQFREALEETHNDGSSDTNSEHNHESNTLRIRRVSQFPKRKTKQSAGKKTTYVDEISSARNTAASNYMDVHQWTPLHHASCEEAINCYQDCMKLLLDHGADPMLPTLQGKTALDLAYAAGRSQVLVDVLPKRQFIALLMRIDDIVPPHVRRQHAQQKAQHVRPSTDSVLFPETASGVMHGPFRAELSPESVKESGERTRKGYSFIRRIADNLDPGGDGCSRQRSWTGKGYKSDSANVMTVWRKILLNDNVELLETLRDSMVWRQQKQDISNTDTDFSALVASNTIGCCPTSVMTEFETAQKLSLGQMSELFSDCYENGTGVYSHVQANYQNILKSGDFRTVLRGMTGLLTFETLSTNKVVILRPMYKSLLFLAIICGRFRVAEQLLRMRQFDMLPSAVLVTLILRRLRKEPSFPQQVQSELSRFTDHIETIAVDVLNMVFMKDNTPEKRLCRDMLRLPLRSFGDVSLIDLCARAKCRQLLSLPYFQRLLDERWDGILMHVPTWIRWPIKLFPLIGIVYLDYKTRQQQTRAIQLQSRSSLHTSPLSTRHYFTDSHFSEPMQFYLGDRTTVQTQNQSTCCPCFSSKATKKKHTQFSSRHTRQKTVSDDSCSLKVQPTASVYDRVVGVSNWRQYPRCYFVLSVYRCPSTKFFFHSLFHLAFLFFFSAICLFGVLSQVTIAELIVVAYVTGYALEEFRQLLFEGMRDGWREYFKDVWNWMDMCAIGFTIAGFCIKLTAPSYPIRSFQEAYDSTLSITRNFYMISLSLFYVRTLYITSISKTIGPRLKMMNDMLRKDLVPLLVVFFICIFSFGVWFQGLIYPNSFYEKPHANRTYMKMRASNSLEKHQLPWKQTFKELFKRAFYNMFELSMILDEMSCEENVYCGYPLGFDIVIYFVFVLYTGIVNIILINLLIALFSNTVSRIEQESTAHWMASRYKMVKEYTEQTVLPPPLNIFCILYELVHCIVYHCRRCYRRKYSRVNRPEFHCIQRKIEKRSDYGELCSDLSEPDEVTSHGVENSKGESRFRARNTRQLLTMIGSMPDSEGSTDYEADVVMKFILVQSFALQDRRPVLGYRENETKAGMRRSNDSSTDKTSVCSDNRSHELQEFVKNLSKRLENLENTFDKVISELERFTERIESIAVDVLNLVSLKDNTPEKMICRDMLSVPLRSFGHFSLLDLFAKAKCNELLSLPCCQRLLDERWHGVLTHFPSWMRWCSRLCPLTGLMYLECKVRGERAKADSIHNAKTQVPLIRVHSNPKGQDETTTGRLSTTTNTFNSKPPTRSLFVSSTNSSHMSMKRKTLDDLSLQTFPVMQTKESIKSIYDRIIGLDKWHSSPRLYFITGIYQSPSMKFCLHSLFHLLFLIFFSVVCVYSLHSYFTKAELISLVYVAGYAIEEIRQVAVEALRNELHDYLKDGWNWIDLLAISLTAVGFCIRLGAQTNFQSSYQEAHDPLLYSTRNLYMLGLNLFYMRTLYITSISQIIGPRLKMMADMLRKDLVPLLIVFAIFICSYGVWFQGLIYPNSFYQTVEERNNMELAATSGRRLGLSDAFKELFKRAFYSIFEVSIVLEEEICDDKSPYCGNPNGMNTVLYFVLVLYTGIVNIILINLLIALFSNTVSRIDQKATALWLAGRYKMVKEYSERTVLPPPFNILCVIYEIGCCIFYQARRYFRHNWRSRRSKDKKHMPPDVTSRMNQLEGGSEWSSDAEDQLNHGTGIRESKAVRTRLRNARHLQEVMGSPHGVPYSEKWELDAVLKFILLQSFALQDRRQTLGSGLSGKGLFGLQSPPEMTEHTAAAQTHEAPLLVNRVDERIDQLESKLDKLLSRLNTWPTEQRNARAEQFSPRRLPIPLRMPKVTLDRTDSDVSSKSVHIPTSKEILEALSRHNSLSSQLDSNDSGSQHKPRTLNESPVRRLVTKKTQP</sequence>
<feature type="transmembrane region" description="Helical" evidence="8">
    <location>
        <begin position="970"/>
        <end position="988"/>
    </location>
</feature>
<accession>A0A8S9YQD9</accession>
<evidence type="ECO:0000256" key="2">
    <source>
        <dbReference type="ARBA" id="ARBA00022692"/>
    </source>
</evidence>
<dbReference type="SUPFAM" id="SSF48403">
    <property type="entry name" value="Ankyrin repeat"/>
    <property type="match status" value="1"/>
</dbReference>
<dbReference type="InterPro" id="IPR005821">
    <property type="entry name" value="Ion_trans_dom"/>
</dbReference>
<dbReference type="PANTHER" id="PTHR13800">
    <property type="entry name" value="TRANSIENT RECEPTOR POTENTIAL CATION CHANNEL, SUBFAMILY M, MEMBER 6"/>
    <property type="match status" value="1"/>
</dbReference>
<dbReference type="OrthoDB" id="194358at2759"/>
<comment type="caution">
    <text evidence="10">The sequence shown here is derived from an EMBL/GenBank/DDBJ whole genome shotgun (WGS) entry which is preliminary data.</text>
</comment>
<dbReference type="Pfam" id="PF12796">
    <property type="entry name" value="Ank_2"/>
    <property type="match status" value="1"/>
</dbReference>